<dbReference type="PROSITE" id="PS50085">
    <property type="entry name" value="RAPGAP"/>
    <property type="match status" value="1"/>
</dbReference>
<dbReference type="EMBL" id="CAJNOW010001858">
    <property type="protein sequence ID" value="CAF1333147.1"/>
    <property type="molecule type" value="Genomic_DNA"/>
</dbReference>
<dbReference type="EMBL" id="CAJNOV010003928">
    <property type="protein sequence ID" value="CAF1157615.1"/>
    <property type="molecule type" value="Genomic_DNA"/>
</dbReference>
<reference evidence="4" key="1">
    <citation type="submission" date="2021-02" db="EMBL/GenBank/DDBJ databases">
        <authorList>
            <person name="Nowell W R."/>
        </authorList>
    </citation>
    <scope>NUCLEOTIDE SEQUENCE</scope>
</reference>
<evidence type="ECO:0000313" key="3">
    <source>
        <dbReference type="EMBL" id="CAF1157615.1"/>
    </source>
</evidence>
<evidence type="ECO:0000259" key="2">
    <source>
        <dbReference type="PROSITE" id="PS50085"/>
    </source>
</evidence>
<dbReference type="Pfam" id="PF02145">
    <property type="entry name" value="Rap_GAP"/>
    <property type="match status" value="1"/>
</dbReference>
<feature type="domain" description="Rap-GAP" evidence="2">
    <location>
        <begin position="1144"/>
        <end position="1375"/>
    </location>
</feature>
<dbReference type="GO" id="GO:0033596">
    <property type="term" value="C:TSC1-TSC2 complex"/>
    <property type="evidence" value="ECO:0007669"/>
    <property type="project" value="TreeGrafter"/>
</dbReference>
<dbReference type="GO" id="GO:0051056">
    <property type="term" value="P:regulation of small GTPase mediated signal transduction"/>
    <property type="evidence" value="ECO:0007669"/>
    <property type="project" value="InterPro"/>
</dbReference>
<dbReference type="SUPFAM" id="SSF111347">
    <property type="entry name" value="Rap/Ran-GAP"/>
    <property type="match status" value="1"/>
</dbReference>
<dbReference type="PANTHER" id="PTHR10063">
    <property type="entry name" value="TUBERIN"/>
    <property type="match status" value="1"/>
</dbReference>
<protein>
    <recommendedName>
        <fullName evidence="2">Rap-GAP domain-containing protein</fullName>
    </recommendedName>
</protein>
<gene>
    <name evidence="3" type="ORF">CJN711_LOCUS9849</name>
    <name evidence="4" type="ORF">KQP761_LOCUS6348</name>
</gene>
<dbReference type="SUPFAM" id="SSF48371">
    <property type="entry name" value="ARM repeat"/>
    <property type="match status" value="1"/>
</dbReference>
<dbReference type="Proteomes" id="UP000663855">
    <property type="component" value="Unassembled WGS sequence"/>
</dbReference>
<dbReference type="Gene3D" id="3.40.50.11210">
    <property type="entry name" value="Rap/Ran-GAP"/>
    <property type="match status" value="1"/>
</dbReference>
<dbReference type="OrthoDB" id="5797019at2759"/>
<organism evidence="4 5">
    <name type="scientific">Rotaria magnacalcarata</name>
    <dbReference type="NCBI Taxonomy" id="392030"/>
    <lineage>
        <taxon>Eukaryota</taxon>
        <taxon>Metazoa</taxon>
        <taxon>Spiralia</taxon>
        <taxon>Gnathifera</taxon>
        <taxon>Rotifera</taxon>
        <taxon>Eurotatoria</taxon>
        <taxon>Bdelloidea</taxon>
        <taxon>Philodinida</taxon>
        <taxon>Philodinidae</taxon>
        <taxon>Rotaria</taxon>
    </lineage>
</organism>
<dbReference type="PANTHER" id="PTHR10063:SF0">
    <property type="entry name" value="TUBERIN"/>
    <property type="match status" value="1"/>
</dbReference>
<dbReference type="Proteomes" id="UP000663834">
    <property type="component" value="Unassembled WGS sequence"/>
</dbReference>
<dbReference type="InterPro" id="IPR000331">
    <property type="entry name" value="Rap/Ran_GAP_dom"/>
</dbReference>
<evidence type="ECO:0000256" key="1">
    <source>
        <dbReference type="ARBA" id="ARBA00022468"/>
    </source>
</evidence>
<dbReference type="InterPro" id="IPR027107">
    <property type="entry name" value="Tuberin/Ral-act_asu"/>
</dbReference>
<evidence type="ECO:0000313" key="5">
    <source>
        <dbReference type="Proteomes" id="UP000663834"/>
    </source>
</evidence>
<keyword evidence="1" id="KW-0343">GTPase activation</keyword>
<sequence length="1390" mass="163096">MWLSFDFLTRYKIDNDNDAALWLECFYLLTDDGKKMDCVDDRLRVRLIIQLISEILTGRMSRNPQAYETLKACLTNNCHLRNDELTSILEYIFRYLNPDDDDAKVIKNCFNTIPIKKSIDILICIVDHHVLNTGLIYYFIQNVVDLHDKYRFLHGINTELLQLIIEHIAKVPHHMMSVVSVLCGIIVERLEAPISNDIDPLSTLLFVLTQILIDKYQYRSKTQHHVQVSHDDIIHRKCYLNRIQQLPLCWLTMLHQVLMKRQNVNIILINFQQFINLINDKSYSCALDLFDLTIWKMMDQIMKICHQYLIIDQKSTSSTRTTYDQCTNVFEELASRLCCLPHTMVTHLFDIKRLTSLPKTTLRTQMIEQSCKKLLHVIRPNNPEWSLALRELVEYIISNAKETVPTRIDVLTTVFDKYLWFKMTDQLTNMGEIVLETLENLIYIDLKSMSENDFVSKHALMKQTAVKSIFELFLSDHSIDANLASHCYKIITQIYQQDCVHIASIESIHRPLIELILEQMYALFENNLTYTRLISFNHCSSILNFFIKQYFSNYSKIVTCIQVKTRSLIWQLLLNIRIRSSDSRIGMYLSKVDTIVYGRYRINSDQNPNENEYFLDLQDYLLNMVNWLKVESPEVTKVILESLRNFLKEQSIVDLSHINVDQLVPLLINTFHDDLIRETSSLSLNCLMICTSYKNQISKINLVIDCFIQAMNSSKSSIIIDAIQAFIICLSNLHDEIKLYIPRIILYLSKKLNYDVYISQILLEFLMQLLFENYYDTSLTIYCFQILIDTINHYQYQTAHNLILSHTLLCFYFNQLPMNERKLFSYYILRSLHETPFSVGQDSYLIERPARLQRSGSLSSLNDDMHNNDPAKRKMTRLEMAPSSQINSNDDNNSPLKKLNDELIRITINYLNDHLYEFVIPNTTLVLLPRDVRRHHLNNSWLANEHILYEIKSYEFHPLNQSKDFSMNLTHDYEDTVKNRYRRYTDGNKQRGRKNKDLQTLTSCQDDLHIRPLELDTNRSLFNERNLWIPVTVRSFTSTKTFLTINLSASPGIVHTKNEQLHWFEAIKLKDTAADKLKLIKTVPNYWQYEQNNYSINKTALKDEFHLMITSIDRKDEENMLNRHNESYFPQNVLRVPSEARKSIESIDNVEPVRVAKIGVVYIHSGQEITEVNILSNIQTSKRYKQFMLSIAKLKSIQDLQQENFYCPLLDANNADNCGQYAYIWQNSIYQVLFHTSSMMPNTRWDHEFKKKLIGNDYVIISYNESDYPFEMQTIKTGVCQYVIEVCPQKNSSYTRVRLKRRTPTTTTQNASTTNTKSSNNIDYLLSDDFVASYVRVLALCLCQQGELEARQRSSSPTPFLISPWQNRLQALRSLHTRCFLSYSNRQSSK</sequence>
<evidence type="ECO:0000313" key="4">
    <source>
        <dbReference type="EMBL" id="CAF1333147.1"/>
    </source>
</evidence>
<dbReference type="InterPro" id="IPR035974">
    <property type="entry name" value="Rap/Ran-GAP_sf"/>
</dbReference>
<dbReference type="InterPro" id="IPR016024">
    <property type="entry name" value="ARM-type_fold"/>
</dbReference>
<proteinExistence type="predicted"/>
<dbReference type="GO" id="GO:0005096">
    <property type="term" value="F:GTPase activator activity"/>
    <property type="evidence" value="ECO:0007669"/>
    <property type="project" value="UniProtKB-KW"/>
</dbReference>
<dbReference type="GO" id="GO:0005634">
    <property type="term" value="C:nucleus"/>
    <property type="evidence" value="ECO:0007669"/>
    <property type="project" value="InterPro"/>
</dbReference>
<accession>A0A815G2W3</accession>
<name>A0A815G2W3_9BILA</name>
<comment type="caution">
    <text evidence="4">The sequence shown here is derived from an EMBL/GenBank/DDBJ whole genome shotgun (WGS) entry which is preliminary data.</text>
</comment>
<dbReference type="GO" id="GO:0032007">
    <property type="term" value="P:negative regulation of TOR signaling"/>
    <property type="evidence" value="ECO:0007669"/>
    <property type="project" value="TreeGrafter"/>
</dbReference>